<keyword evidence="1" id="KW-0378">Hydrolase</keyword>
<dbReference type="OrthoDB" id="26838at2759"/>
<dbReference type="EMBL" id="MSFK01000038">
    <property type="protein sequence ID" value="PWY70841.1"/>
    <property type="molecule type" value="Genomic_DNA"/>
</dbReference>
<dbReference type="PANTHER" id="PTHR43040">
    <property type="entry name" value="RIBONUCLEASE D"/>
    <property type="match status" value="1"/>
</dbReference>
<reference evidence="1 2" key="1">
    <citation type="submission" date="2016-12" db="EMBL/GenBank/DDBJ databases">
        <title>The genomes of Aspergillus section Nigri reveals drivers in fungal speciation.</title>
        <authorList>
            <consortium name="DOE Joint Genome Institute"/>
            <person name="Vesth T.C."/>
            <person name="Nybo J."/>
            <person name="Theobald S."/>
            <person name="Brandl J."/>
            <person name="Frisvad J.C."/>
            <person name="Nielsen K.F."/>
            <person name="Lyhne E.K."/>
            <person name="Kogle M.E."/>
            <person name="Kuo A."/>
            <person name="Riley R."/>
            <person name="Clum A."/>
            <person name="Nolan M."/>
            <person name="Lipzen A."/>
            <person name="Salamov A."/>
            <person name="Henrissat B."/>
            <person name="Wiebenga A."/>
            <person name="De Vries R.P."/>
            <person name="Grigoriev I.V."/>
            <person name="Mortensen U.H."/>
            <person name="Andersen M.R."/>
            <person name="Baker S.E."/>
        </authorList>
    </citation>
    <scope>NUCLEOTIDE SEQUENCE [LARGE SCALE GENOMIC DNA]</scope>
    <source>
        <strain evidence="1 2">CBS 115572</strain>
    </source>
</reference>
<dbReference type="RefSeq" id="XP_025462735.1">
    <property type="nucleotide sequence ID" value="XM_025608625.1"/>
</dbReference>
<dbReference type="GO" id="GO:0004527">
    <property type="term" value="F:exonuclease activity"/>
    <property type="evidence" value="ECO:0007669"/>
    <property type="project" value="UniProtKB-KW"/>
</dbReference>
<dbReference type="Proteomes" id="UP000246702">
    <property type="component" value="Unassembled WGS sequence"/>
</dbReference>
<accession>A0A317VC74</accession>
<gene>
    <name evidence="1" type="ORF">BO94DRAFT_477058</name>
</gene>
<comment type="caution">
    <text evidence="1">The sequence shown here is derived from an EMBL/GenBank/DDBJ whole genome shotgun (WGS) entry which is preliminary data.</text>
</comment>
<evidence type="ECO:0000313" key="1">
    <source>
        <dbReference type="EMBL" id="PWY70841.1"/>
    </source>
</evidence>
<proteinExistence type="predicted"/>
<keyword evidence="1" id="KW-0269">Exonuclease</keyword>
<evidence type="ECO:0000313" key="2">
    <source>
        <dbReference type="Proteomes" id="UP000246702"/>
    </source>
</evidence>
<dbReference type="Gene3D" id="3.30.420.10">
    <property type="entry name" value="Ribonuclease H-like superfamily/Ribonuclease H"/>
    <property type="match status" value="1"/>
</dbReference>
<dbReference type="AlphaFoldDB" id="A0A317VC74"/>
<name>A0A317VC74_9EURO</name>
<dbReference type="InterPro" id="IPR036397">
    <property type="entry name" value="RNaseH_sf"/>
</dbReference>
<keyword evidence="2" id="KW-1185">Reference proteome</keyword>
<dbReference type="InterPro" id="IPR012337">
    <property type="entry name" value="RNaseH-like_sf"/>
</dbReference>
<protein>
    <submittedName>
        <fullName evidence="1">Exonuclease</fullName>
    </submittedName>
</protein>
<keyword evidence="1" id="KW-0540">Nuclease</keyword>
<dbReference type="PANTHER" id="PTHR43040:SF1">
    <property type="entry name" value="RIBONUCLEASE D"/>
    <property type="match status" value="1"/>
</dbReference>
<dbReference type="GeneID" id="37110768"/>
<organism evidence="1 2">
    <name type="scientific">Aspergillus sclerotioniger CBS 115572</name>
    <dbReference type="NCBI Taxonomy" id="1450535"/>
    <lineage>
        <taxon>Eukaryota</taxon>
        <taxon>Fungi</taxon>
        <taxon>Dikarya</taxon>
        <taxon>Ascomycota</taxon>
        <taxon>Pezizomycotina</taxon>
        <taxon>Eurotiomycetes</taxon>
        <taxon>Eurotiomycetidae</taxon>
        <taxon>Eurotiales</taxon>
        <taxon>Aspergillaceae</taxon>
        <taxon>Aspergillus</taxon>
        <taxon>Aspergillus subgen. Circumdati</taxon>
    </lineage>
</organism>
<sequence length="278" mass="31919">MERSSPLIQLVDTTNTLFSLLSFLSNIQDNPTPTCPQIYIALEGNNPCGYGTISLFTLLFTPSNTVYLIDVHRLGLSAFTTTFEDKPTSLKTILESPSIHKVIFDASNPSDALFSLFNITLAGISDLQLMENASRTGSKRAVLRLSKCIDHDSPLSYAEKLEWKIQKARASLLFDPSKGVRYQVFNERPLKQEIINYCVGNVELLSALYAVYHEKLTEHWRRRVERATARRIRQSRHKNYNPYSRSKGLGPWRNELTELYRRHGSDDDVNDLFDRWER</sequence>
<dbReference type="GO" id="GO:0003676">
    <property type="term" value="F:nucleic acid binding"/>
    <property type="evidence" value="ECO:0007669"/>
    <property type="project" value="InterPro"/>
</dbReference>
<dbReference type="STRING" id="1450535.A0A317VC74"/>
<dbReference type="SUPFAM" id="SSF53098">
    <property type="entry name" value="Ribonuclease H-like"/>
    <property type="match status" value="1"/>
</dbReference>